<accession>A0ABY6J7D0</accession>
<gene>
    <name evidence="1" type="ORF">MKQ68_10750</name>
</gene>
<proteinExistence type="predicted"/>
<dbReference type="InterPro" id="IPR054272">
    <property type="entry name" value="DUF7003"/>
</dbReference>
<reference evidence="1" key="1">
    <citation type="submission" date="2022-10" db="EMBL/GenBank/DDBJ databases">
        <title>Chitinophaga sp. nov., isolated from soil.</title>
        <authorList>
            <person name="Jeon C.O."/>
        </authorList>
    </citation>
    <scope>NUCLEOTIDE SEQUENCE</scope>
    <source>
        <strain evidence="1">R8</strain>
    </source>
</reference>
<evidence type="ECO:0000313" key="1">
    <source>
        <dbReference type="EMBL" id="UYQ95580.1"/>
    </source>
</evidence>
<dbReference type="Pfam" id="PF22535">
    <property type="entry name" value="DUF7003"/>
    <property type="match status" value="1"/>
</dbReference>
<evidence type="ECO:0000313" key="2">
    <source>
        <dbReference type="Proteomes" id="UP001162741"/>
    </source>
</evidence>
<organism evidence="1 2">
    <name type="scientific">Chitinophaga horti</name>
    <dbReference type="NCBI Taxonomy" id="2920382"/>
    <lineage>
        <taxon>Bacteria</taxon>
        <taxon>Pseudomonadati</taxon>
        <taxon>Bacteroidota</taxon>
        <taxon>Chitinophagia</taxon>
        <taxon>Chitinophagales</taxon>
        <taxon>Chitinophagaceae</taxon>
        <taxon>Chitinophaga</taxon>
    </lineage>
</organism>
<protein>
    <submittedName>
        <fullName evidence="1">Uncharacterized protein</fullName>
    </submittedName>
</protein>
<name>A0ABY6J7D0_9BACT</name>
<dbReference type="Proteomes" id="UP001162741">
    <property type="component" value="Chromosome"/>
</dbReference>
<keyword evidence="2" id="KW-1185">Reference proteome</keyword>
<sequence>MLCTNDVLQQLKHDNFGCNSRFFILGDDIAELLDCRLNVFRRPDGRWAIVLEKLCFEPVVNQIWLDLYYYGNCVKPLPDDINGYGIAVVTDSLDETTKGSELRPDAQSWMVRDRVLYLTHRKEKYAEVGIELASADNIATVEAARYLVATRRKHFRATNLDLYLYLPDDLEKVLVLDEWHHRDYLNDYVLCWSDTELMDVVQDLSEYLPTGCCSKEGLREQLNRMVNAEEDELFSPANYETWPMIAEVIVSGDVTRYSPTLPPNTHWSNWPTMQEQGVPSWFIPK</sequence>
<dbReference type="RefSeq" id="WP_264283299.1">
    <property type="nucleotide sequence ID" value="NZ_CP107006.1"/>
</dbReference>
<dbReference type="EMBL" id="CP107006">
    <property type="protein sequence ID" value="UYQ95580.1"/>
    <property type="molecule type" value="Genomic_DNA"/>
</dbReference>